<feature type="non-terminal residue" evidence="1">
    <location>
        <position position="148"/>
    </location>
</feature>
<dbReference type="EMBL" id="ML209038">
    <property type="protein sequence ID" value="TFK59245.1"/>
    <property type="molecule type" value="Genomic_DNA"/>
</dbReference>
<sequence>WGWAPSGDRAWRRDYFVRGVRYSILPAISLSGVLHLDIITCSWPAVEFRKFIECLLDNMNPYPEPNSVLIMDNASAHHFEELRELVEARYIIYLYFSFSAMKAWIRKNRDFVLGEMTGEETCDPYELLFEAVFSVMTPEKIAGWYRDS</sequence>
<protein>
    <submittedName>
        <fullName evidence="1">Uncharacterized protein</fullName>
    </submittedName>
</protein>
<organism evidence="1 2">
    <name type="scientific">Pluteus cervinus</name>
    <dbReference type="NCBI Taxonomy" id="181527"/>
    <lineage>
        <taxon>Eukaryota</taxon>
        <taxon>Fungi</taxon>
        <taxon>Dikarya</taxon>
        <taxon>Basidiomycota</taxon>
        <taxon>Agaricomycotina</taxon>
        <taxon>Agaricomycetes</taxon>
        <taxon>Agaricomycetidae</taxon>
        <taxon>Agaricales</taxon>
        <taxon>Pluteineae</taxon>
        <taxon>Pluteaceae</taxon>
        <taxon>Pluteus</taxon>
    </lineage>
</organism>
<accession>A0ACD3A0N2</accession>
<keyword evidence="2" id="KW-1185">Reference proteome</keyword>
<evidence type="ECO:0000313" key="1">
    <source>
        <dbReference type="EMBL" id="TFK59245.1"/>
    </source>
</evidence>
<reference evidence="1 2" key="1">
    <citation type="journal article" date="2019" name="Nat. Ecol. Evol.">
        <title>Megaphylogeny resolves global patterns of mushroom evolution.</title>
        <authorList>
            <person name="Varga T."/>
            <person name="Krizsan K."/>
            <person name="Foldi C."/>
            <person name="Dima B."/>
            <person name="Sanchez-Garcia M."/>
            <person name="Sanchez-Ramirez S."/>
            <person name="Szollosi G.J."/>
            <person name="Szarkandi J.G."/>
            <person name="Papp V."/>
            <person name="Albert L."/>
            <person name="Andreopoulos W."/>
            <person name="Angelini C."/>
            <person name="Antonin V."/>
            <person name="Barry K.W."/>
            <person name="Bougher N.L."/>
            <person name="Buchanan P."/>
            <person name="Buyck B."/>
            <person name="Bense V."/>
            <person name="Catcheside P."/>
            <person name="Chovatia M."/>
            <person name="Cooper J."/>
            <person name="Damon W."/>
            <person name="Desjardin D."/>
            <person name="Finy P."/>
            <person name="Geml J."/>
            <person name="Haridas S."/>
            <person name="Hughes K."/>
            <person name="Justo A."/>
            <person name="Karasinski D."/>
            <person name="Kautmanova I."/>
            <person name="Kiss B."/>
            <person name="Kocsube S."/>
            <person name="Kotiranta H."/>
            <person name="LaButti K.M."/>
            <person name="Lechner B.E."/>
            <person name="Liimatainen K."/>
            <person name="Lipzen A."/>
            <person name="Lukacs Z."/>
            <person name="Mihaltcheva S."/>
            <person name="Morgado L.N."/>
            <person name="Niskanen T."/>
            <person name="Noordeloos M.E."/>
            <person name="Ohm R.A."/>
            <person name="Ortiz-Santana B."/>
            <person name="Ovrebo C."/>
            <person name="Racz N."/>
            <person name="Riley R."/>
            <person name="Savchenko A."/>
            <person name="Shiryaev A."/>
            <person name="Soop K."/>
            <person name="Spirin V."/>
            <person name="Szebenyi C."/>
            <person name="Tomsovsky M."/>
            <person name="Tulloss R.E."/>
            <person name="Uehling J."/>
            <person name="Grigoriev I.V."/>
            <person name="Vagvolgyi C."/>
            <person name="Papp T."/>
            <person name="Martin F.M."/>
            <person name="Miettinen O."/>
            <person name="Hibbett D.S."/>
            <person name="Nagy L.G."/>
        </authorList>
    </citation>
    <scope>NUCLEOTIDE SEQUENCE [LARGE SCALE GENOMIC DNA]</scope>
    <source>
        <strain evidence="1 2">NL-1719</strain>
    </source>
</reference>
<proteinExistence type="predicted"/>
<dbReference type="Proteomes" id="UP000308600">
    <property type="component" value="Unassembled WGS sequence"/>
</dbReference>
<name>A0ACD3A0N2_9AGAR</name>
<evidence type="ECO:0000313" key="2">
    <source>
        <dbReference type="Proteomes" id="UP000308600"/>
    </source>
</evidence>
<feature type="non-terminal residue" evidence="1">
    <location>
        <position position="1"/>
    </location>
</feature>
<gene>
    <name evidence="1" type="ORF">BDN72DRAFT_743395</name>
</gene>